<dbReference type="GO" id="GO:0006508">
    <property type="term" value="P:proteolysis"/>
    <property type="evidence" value="ECO:0007669"/>
    <property type="project" value="InterPro"/>
</dbReference>
<evidence type="ECO:0000259" key="1">
    <source>
        <dbReference type="Pfam" id="PF00089"/>
    </source>
</evidence>
<evidence type="ECO:0000313" key="2">
    <source>
        <dbReference type="EMBL" id="KZS14752.1"/>
    </source>
</evidence>
<evidence type="ECO:0000313" key="3">
    <source>
        <dbReference type="Proteomes" id="UP000076858"/>
    </source>
</evidence>
<dbReference type="InterPro" id="IPR043504">
    <property type="entry name" value="Peptidase_S1_PA_chymotrypsin"/>
</dbReference>
<dbReference type="SUPFAM" id="SSF50494">
    <property type="entry name" value="Trypsin-like serine proteases"/>
    <property type="match status" value="1"/>
</dbReference>
<keyword evidence="3" id="KW-1185">Reference proteome</keyword>
<dbReference type="Pfam" id="PF00089">
    <property type="entry name" value="Trypsin"/>
    <property type="match status" value="1"/>
</dbReference>
<proteinExistence type="predicted"/>
<accession>A0A162CEA3</accession>
<dbReference type="AlphaFoldDB" id="A0A162CEA3"/>
<sequence>MRSSTFLAVRQLRNGVCVLSHLNSLMLTTTITFHVEFGFGKKIVSDVLDALRDFTSLASLDLVGCLCGGTLIARHSNILTAAHCVMDYVISDASKFTVFLNTRWGSTSLRF</sequence>
<organism evidence="2 3">
    <name type="scientific">Daphnia magna</name>
    <dbReference type="NCBI Taxonomy" id="35525"/>
    <lineage>
        <taxon>Eukaryota</taxon>
        <taxon>Metazoa</taxon>
        <taxon>Ecdysozoa</taxon>
        <taxon>Arthropoda</taxon>
        <taxon>Crustacea</taxon>
        <taxon>Branchiopoda</taxon>
        <taxon>Diplostraca</taxon>
        <taxon>Cladocera</taxon>
        <taxon>Anomopoda</taxon>
        <taxon>Daphniidae</taxon>
        <taxon>Daphnia</taxon>
    </lineage>
</organism>
<dbReference type="InterPro" id="IPR009003">
    <property type="entry name" value="Peptidase_S1_PA"/>
</dbReference>
<name>A0A162CEA3_9CRUS</name>
<dbReference type="EMBL" id="LRGB01000944">
    <property type="protein sequence ID" value="KZS14752.1"/>
    <property type="molecule type" value="Genomic_DNA"/>
</dbReference>
<comment type="caution">
    <text evidence="2">The sequence shown here is derived from an EMBL/GenBank/DDBJ whole genome shotgun (WGS) entry which is preliminary data.</text>
</comment>
<feature type="domain" description="Peptidase S1" evidence="1">
    <location>
        <begin position="58"/>
        <end position="98"/>
    </location>
</feature>
<dbReference type="Proteomes" id="UP000076858">
    <property type="component" value="Unassembled WGS sequence"/>
</dbReference>
<dbReference type="InterPro" id="IPR001254">
    <property type="entry name" value="Trypsin_dom"/>
</dbReference>
<dbReference type="Gene3D" id="2.40.10.10">
    <property type="entry name" value="Trypsin-like serine proteases"/>
    <property type="match status" value="1"/>
</dbReference>
<dbReference type="GO" id="GO:0004252">
    <property type="term" value="F:serine-type endopeptidase activity"/>
    <property type="evidence" value="ECO:0007669"/>
    <property type="project" value="InterPro"/>
</dbReference>
<gene>
    <name evidence="2" type="ORF">APZ42_020134</name>
</gene>
<protein>
    <submittedName>
        <fullName evidence="2">Trypsin-7-like protein</fullName>
    </submittedName>
</protein>
<reference evidence="2 3" key="1">
    <citation type="submission" date="2016-03" db="EMBL/GenBank/DDBJ databases">
        <title>EvidentialGene: Evidence-directed Construction of Genes on Genomes.</title>
        <authorList>
            <person name="Gilbert D.G."/>
            <person name="Choi J.-H."/>
            <person name="Mockaitis K."/>
            <person name="Colbourne J."/>
            <person name="Pfrender M."/>
        </authorList>
    </citation>
    <scope>NUCLEOTIDE SEQUENCE [LARGE SCALE GENOMIC DNA]</scope>
    <source>
        <strain evidence="2 3">Xinb3</strain>
        <tissue evidence="2">Complete organism</tissue>
    </source>
</reference>